<gene>
    <name evidence="1" type="ORF">VTK73DRAFT_5669</name>
</gene>
<sequence>MPLTIAMIHPRVSLSSPARCILAGSIMASDTPVQGPGDGVSAKTRTAGVQRMTLKEGSARSAGLLGDSDEHLFGQLHTRKGGHTLSQQIRDSVLLSFFPKCLGSLTLSDNGPVGKP</sequence>
<keyword evidence="2" id="KW-1185">Reference proteome</keyword>
<name>A0ABR3V0U3_9PEZI</name>
<organism evidence="1 2">
    <name type="scientific">Phialemonium thermophilum</name>
    <dbReference type="NCBI Taxonomy" id="223376"/>
    <lineage>
        <taxon>Eukaryota</taxon>
        <taxon>Fungi</taxon>
        <taxon>Dikarya</taxon>
        <taxon>Ascomycota</taxon>
        <taxon>Pezizomycotina</taxon>
        <taxon>Sordariomycetes</taxon>
        <taxon>Sordariomycetidae</taxon>
        <taxon>Cephalothecales</taxon>
        <taxon>Cephalothecaceae</taxon>
        <taxon>Phialemonium</taxon>
    </lineage>
</organism>
<evidence type="ECO:0000313" key="1">
    <source>
        <dbReference type="EMBL" id="KAL1835415.1"/>
    </source>
</evidence>
<dbReference type="Proteomes" id="UP001586593">
    <property type="component" value="Unassembled WGS sequence"/>
</dbReference>
<proteinExistence type="predicted"/>
<comment type="caution">
    <text evidence="1">The sequence shown here is derived from an EMBL/GenBank/DDBJ whole genome shotgun (WGS) entry which is preliminary data.</text>
</comment>
<evidence type="ECO:0000313" key="2">
    <source>
        <dbReference type="Proteomes" id="UP001586593"/>
    </source>
</evidence>
<protein>
    <submittedName>
        <fullName evidence="1">Uncharacterized protein</fullName>
    </submittedName>
</protein>
<dbReference type="EMBL" id="JAZHXJ010003163">
    <property type="protein sequence ID" value="KAL1835415.1"/>
    <property type="molecule type" value="Genomic_DNA"/>
</dbReference>
<reference evidence="1 2" key="1">
    <citation type="journal article" date="2024" name="Commun. Biol.">
        <title>Comparative genomic analysis of thermophilic fungi reveals convergent evolutionary adaptations and gene losses.</title>
        <authorList>
            <person name="Steindorff A.S."/>
            <person name="Aguilar-Pontes M.V."/>
            <person name="Robinson A.J."/>
            <person name="Andreopoulos B."/>
            <person name="LaButti K."/>
            <person name="Kuo A."/>
            <person name="Mondo S."/>
            <person name="Riley R."/>
            <person name="Otillar R."/>
            <person name="Haridas S."/>
            <person name="Lipzen A."/>
            <person name="Grimwood J."/>
            <person name="Schmutz J."/>
            <person name="Clum A."/>
            <person name="Reid I.D."/>
            <person name="Moisan M.C."/>
            <person name="Butler G."/>
            <person name="Nguyen T.T.M."/>
            <person name="Dewar K."/>
            <person name="Conant G."/>
            <person name="Drula E."/>
            <person name="Henrissat B."/>
            <person name="Hansel C."/>
            <person name="Singer S."/>
            <person name="Hutchinson M.I."/>
            <person name="de Vries R.P."/>
            <person name="Natvig D.O."/>
            <person name="Powell A.J."/>
            <person name="Tsang A."/>
            <person name="Grigoriev I.V."/>
        </authorList>
    </citation>
    <scope>NUCLEOTIDE SEQUENCE [LARGE SCALE GENOMIC DNA]</scope>
    <source>
        <strain evidence="1 2">ATCC 24622</strain>
    </source>
</reference>
<accession>A0ABR3V0U3</accession>